<dbReference type="VEuPathDB" id="FungiDB:TREMEDRAFT_56837"/>
<dbReference type="AlphaFoldDB" id="A0A4V1M4Y9"/>
<evidence type="ECO:0000256" key="1">
    <source>
        <dbReference type="SAM" id="MobiDB-lite"/>
    </source>
</evidence>
<feature type="compositionally biased region" description="Basic and acidic residues" evidence="1">
    <location>
        <begin position="208"/>
        <end position="218"/>
    </location>
</feature>
<evidence type="ECO:0000313" key="2">
    <source>
        <dbReference type="EMBL" id="RXK42027.1"/>
    </source>
</evidence>
<evidence type="ECO:0000313" key="3">
    <source>
        <dbReference type="Proteomes" id="UP000289152"/>
    </source>
</evidence>
<feature type="compositionally biased region" description="Polar residues" evidence="1">
    <location>
        <begin position="193"/>
        <end position="207"/>
    </location>
</feature>
<organism evidence="2 3">
    <name type="scientific">Tremella mesenterica</name>
    <name type="common">Jelly fungus</name>
    <dbReference type="NCBI Taxonomy" id="5217"/>
    <lineage>
        <taxon>Eukaryota</taxon>
        <taxon>Fungi</taxon>
        <taxon>Dikarya</taxon>
        <taxon>Basidiomycota</taxon>
        <taxon>Agaricomycotina</taxon>
        <taxon>Tremellomycetes</taxon>
        <taxon>Tremellales</taxon>
        <taxon>Tremellaceae</taxon>
        <taxon>Tremella</taxon>
    </lineage>
</organism>
<reference evidence="2 3" key="1">
    <citation type="submission" date="2016-06" db="EMBL/GenBank/DDBJ databases">
        <title>Evolution of pathogenesis and genome organization in the Tremellales.</title>
        <authorList>
            <person name="Cuomo C."/>
            <person name="Litvintseva A."/>
            <person name="Heitman J."/>
            <person name="Chen Y."/>
            <person name="Sun S."/>
            <person name="Springer D."/>
            <person name="Dromer F."/>
            <person name="Young S."/>
            <person name="Zeng Q."/>
            <person name="Chapman S."/>
            <person name="Gujja S."/>
            <person name="Saif S."/>
            <person name="Birren B."/>
        </authorList>
    </citation>
    <scope>NUCLEOTIDE SEQUENCE [LARGE SCALE GENOMIC DNA]</scope>
    <source>
        <strain evidence="2 3">ATCC 28783</strain>
    </source>
</reference>
<feature type="compositionally biased region" description="Polar residues" evidence="1">
    <location>
        <begin position="1"/>
        <end position="12"/>
    </location>
</feature>
<keyword evidence="3" id="KW-1185">Reference proteome</keyword>
<dbReference type="InParanoid" id="A0A4V1M4Y9"/>
<feature type="region of interest" description="Disordered" evidence="1">
    <location>
        <begin position="1"/>
        <end position="20"/>
    </location>
</feature>
<feature type="region of interest" description="Disordered" evidence="1">
    <location>
        <begin position="156"/>
        <end position="225"/>
    </location>
</feature>
<dbReference type="EMBL" id="SDIL01000004">
    <property type="protein sequence ID" value="RXK42027.1"/>
    <property type="molecule type" value="Genomic_DNA"/>
</dbReference>
<dbReference type="Proteomes" id="UP000289152">
    <property type="component" value="Unassembled WGS sequence"/>
</dbReference>
<accession>A0A4V1M4Y9</accession>
<proteinExistence type="predicted"/>
<protein>
    <submittedName>
        <fullName evidence="2">Uncharacterized protein</fullName>
    </submittedName>
</protein>
<feature type="compositionally biased region" description="Basic and acidic residues" evidence="1">
    <location>
        <begin position="159"/>
        <end position="170"/>
    </location>
</feature>
<sequence>MSYKQTNSSASHGNGLPTIRGLPSQWHAAVATQTGAPDVLGPPLARAYSVAGLTYEGNGVSETVQAVGRHYRSMPPTRTSSPRSDAFQNPLVKRRITSDLPIPSSDIATLEKLWSENTRLRRKLGQKGWPIPSMRPVSRKSGIPLYAHDSYWGLTPEEDPGRSDPAEHSPSDVSQNWRDWWGLRSSDGGAGAKQSSGTHVGMSTETVPRSREDHELIHENPWGSS</sequence>
<name>A0A4V1M4Y9_TREME</name>
<gene>
    <name evidence="2" type="ORF">M231_00748</name>
</gene>
<comment type="caution">
    <text evidence="2">The sequence shown here is derived from an EMBL/GenBank/DDBJ whole genome shotgun (WGS) entry which is preliminary data.</text>
</comment>